<gene>
    <name evidence="2" type="ORF">C8035_v000782</name>
</gene>
<reference evidence="2 3" key="1">
    <citation type="submission" date="2018-11" db="EMBL/GenBank/DDBJ databases">
        <title>Genome sequence and assembly of Colletotrichum spinosum.</title>
        <authorList>
            <person name="Gan P."/>
            <person name="Shirasu K."/>
        </authorList>
    </citation>
    <scope>NUCLEOTIDE SEQUENCE [LARGE SCALE GENOMIC DNA]</scope>
    <source>
        <strain evidence="2 3">CBS 515.97</strain>
    </source>
</reference>
<name>A0A4R8Q1P1_9PEZI</name>
<proteinExistence type="predicted"/>
<evidence type="ECO:0000256" key="1">
    <source>
        <dbReference type="SAM" id="MobiDB-lite"/>
    </source>
</evidence>
<dbReference type="Proteomes" id="UP000295083">
    <property type="component" value="Unassembled WGS sequence"/>
</dbReference>
<accession>A0A4R8Q1P1</accession>
<evidence type="ECO:0000313" key="3">
    <source>
        <dbReference type="Proteomes" id="UP000295083"/>
    </source>
</evidence>
<dbReference type="EMBL" id="QAPG01000084">
    <property type="protein sequence ID" value="TDZ32227.1"/>
    <property type="molecule type" value="Genomic_DNA"/>
</dbReference>
<dbReference type="AlphaFoldDB" id="A0A4R8Q1P1"/>
<protein>
    <submittedName>
        <fullName evidence="2">Uncharacterized protein</fullName>
    </submittedName>
</protein>
<sequence>MAEPSYPRDELVAEFRHPPEGGWERIAPEFVRFFCLGQNDTGVDLTRHIPYITRKEVSYGNTWMVYERACPVDFTGDLVLSLPTKYALESLFEPEEGRLGNIPPHVCVYAIYPSGHRDGHSIFIDTERGVVILAEWQRKEKGARGEKEVPPTPPPPPEDILTTQARMREKRSDIKFIDDKSLTWTLRCVAVQLDS</sequence>
<comment type="caution">
    <text evidence="2">The sequence shown here is derived from an EMBL/GenBank/DDBJ whole genome shotgun (WGS) entry which is preliminary data.</text>
</comment>
<organism evidence="2 3">
    <name type="scientific">Colletotrichum spinosum</name>
    <dbReference type="NCBI Taxonomy" id="1347390"/>
    <lineage>
        <taxon>Eukaryota</taxon>
        <taxon>Fungi</taxon>
        <taxon>Dikarya</taxon>
        <taxon>Ascomycota</taxon>
        <taxon>Pezizomycotina</taxon>
        <taxon>Sordariomycetes</taxon>
        <taxon>Hypocreomycetidae</taxon>
        <taxon>Glomerellales</taxon>
        <taxon>Glomerellaceae</taxon>
        <taxon>Colletotrichum</taxon>
        <taxon>Colletotrichum orbiculare species complex</taxon>
    </lineage>
</organism>
<keyword evidence="3" id="KW-1185">Reference proteome</keyword>
<evidence type="ECO:0000313" key="2">
    <source>
        <dbReference type="EMBL" id="TDZ32227.1"/>
    </source>
</evidence>
<feature type="region of interest" description="Disordered" evidence="1">
    <location>
        <begin position="141"/>
        <end position="160"/>
    </location>
</feature>